<keyword evidence="10" id="KW-1185">Reference proteome</keyword>
<reference evidence="9 10" key="1">
    <citation type="submission" date="2023-07" db="EMBL/GenBank/DDBJ databases">
        <title>Genomic Encyclopedia of Type Strains, Phase IV (KMG-IV): sequencing the most valuable type-strain genomes for metagenomic binning, comparative biology and taxonomic classification.</title>
        <authorList>
            <person name="Goeker M."/>
        </authorList>
    </citation>
    <scope>NUCLEOTIDE SEQUENCE [LARGE SCALE GENOMIC DNA]</scope>
    <source>
        <strain evidence="9 10">DSM 19619</strain>
    </source>
</reference>
<evidence type="ECO:0000256" key="7">
    <source>
        <dbReference type="ARBA" id="ARBA00038093"/>
    </source>
</evidence>
<evidence type="ECO:0000256" key="5">
    <source>
        <dbReference type="ARBA" id="ARBA00022801"/>
    </source>
</evidence>
<comment type="similarity">
    <text evidence="7">Belongs to the PINc/VapC protein family.</text>
</comment>
<protein>
    <submittedName>
        <fullName evidence="9">Nucleic acid-binding protein</fullName>
    </submittedName>
</protein>
<dbReference type="PANTHER" id="PTHR33653:SF1">
    <property type="entry name" value="RIBONUCLEASE VAPC2"/>
    <property type="match status" value="1"/>
</dbReference>
<evidence type="ECO:0000256" key="3">
    <source>
        <dbReference type="ARBA" id="ARBA00022722"/>
    </source>
</evidence>
<dbReference type="EMBL" id="JAUSVX010000001">
    <property type="protein sequence ID" value="MDQ0467634.1"/>
    <property type="molecule type" value="Genomic_DNA"/>
</dbReference>
<evidence type="ECO:0000256" key="4">
    <source>
        <dbReference type="ARBA" id="ARBA00022723"/>
    </source>
</evidence>
<evidence type="ECO:0000313" key="10">
    <source>
        <dbReference type="Proteomes" id="UP001242480"/>
    </source>
</evidence>
<keyword evidence="6" id="KW-0460">Magnesium</keyword>
<dbReference type="Proteomes" id="UP001242480">
    <property type="component" value="Unassembled WGS sequence"/>
</dbReference>
<dbReference type="SUPFAM" id="SSF88723">
    <property type="entry name" value="PIN domain-like"/>
    <property type="match status" value="1"/>
</dbReference>
<keyword evidence="5" id="KW-0378">Hydrolase</keyword>
<comment type="cofactor">
    <cofactor evidence="1">
        <name>Mg(2+)</name>
        <dbReference type="ChEBI" id="CHEBI:18420"/>
    </cofactor>
</comment>
<keyword evidence="3" id="KW-0540">Nuclease</keyword>
<dbReference type="InterPro" id="IPR050556">
    <property type="entry name" value="Type_II_TA_system_RNase"/>
</dbReference>
<comment type="caution">
    <text evidence="9">The sequence shown here is derived from an EMBL/GenBank/DDBJ whole genome shotgun (WGS) entry which is preliminary data.</text>
</comment>
<dbReference type="InterPro" id="IPR002716">
    <property type="entry name" value="PIN_dom"/>
</dbReference>
<accession>A0ABU0J035</accession>
<keyword evidence="2" id="KW-1277">Toxin-antitoxin system</keyword>
<organism evidence="9 10">
    <name type="scientific">Labrys wisconsinensis</name>
    <dbReference type="NCBI Taxonomy" id="425677"/>
    <lineage>
        <taxon>Bacteria</taxon>
        <taxon>Pseudomonadati</taxon>
        <taxon>Pseudomonadota</taxon>
        <taxon>Alphaproteobacteria</taxon>
        <taxon>Hyphomicrobiales</taxon>
        <taxon>Xanthobacteraceae</taxon>
        <taxon>Labrys</taxon>
    </lineage>
</organism>
<keyword evidence="4" id="KW-0479">Metal-binding</keyword>
<dbReference type="PANTHER" id="PTHR33653">
    <property type="entry name" value="RIBONUCLEASE VAPC2"/>
    <property type="match status" value="1"/>
</dbReference>
<feature type="domain" description="PIN" evidence="8">
    <location>
        <begin position="2"/>
        <end position="104"/>
    </location>
</feature>
<evidence type="ECO:0000256" key="1">
    <source>
        <dbReference type="ARBA" id="ARBA00001946"/>
    </source>
</evidence>
<dbReference type="Gene3D" id="3.40.50.1010">
    <property type="entry name" value="5'-nuclease"/>
    <property type="match status" value="1"/>
</dbReference>
<evidence type="ECO:0000259" key="8">
    <source>
        <dbReference type="Pfam" id="PF01850"/>
    </source>
</evidence>
<name>A0ABU0J035_9HYPH</name>
<proteinExistence type="inferred from homology"/>
<evidence type="ECO:0000313" key="9">
    <source>
        <dbReference type="EMBL" id="MDQ0467634.1"/>
    </source>
</evidence>
<sequence length="115" mass="12898">MRWLRSIDPRAVYLSVVTLGEIMRGITLRQKSDPRAASHLTQWLEALRRDHAERILPITDRIAVEWGRLTALRPRGDGDGLIAATAAVHGLILVTRNVRDFADTPISIVDPWNPA</sequence>
<evidence type="ECO:0000256" key="2">
    <source>
        <dbReference type="ARBA" id="ARBA00022649"/>
    </source>
</evidence>
<gene>
    <name evidence="9" type="ORF">QO011_000629</name>
</gene>
<dbReference type="InterPro" id="IPR029060">
    <property type="entry name" value="PIN-like_dom_sf"/>
</dbReference>
<evidence type="ECO:0000256" key="6">
    <source>
        <dbReference type="ARBA" id="ARBA00022842"/>
    </source>
</evidence>
<dbReference type="CDD" id="cd18746">
    <property type="entry name" value="PIN_VapC4-5_FitB-like"/>
    <property type="match status" value="1"/>
</dbReference>
<dbReference type="Pfam" id="PF01850">
    <property type="entry name" value="PIN"/>
    <property type="match status" value="1"/>
</dbReference>